<dbReference type="InterPro" id="IPR023210">
    <property type="entry name" value="NADP_OxRdtase_dom"/>
</dbReference>
<dbReference type="GO" id="GO:0005829">
    <property type="term" value="C:cytosol"/>
    <property type="evidence" value="ECO:0007669"/>
    <property type="project" value="UniProtKB-ARBA"/>
</dbReference>
<comment type="caution">
    <text evidence="3">The sequence shown here is derived from an EMBL/GenBank/DDBJ whole genome shotgun (WGS) entry which is preliminary data.</text>
</comment>
<accession>A0A265NGL4</accession>
<keyword evidence="1" id="KW-0560">Oxidoreductase</keyword>
<sequence length="310" mass="34653">MTKQRELGKTGIYVNPIGLGTNAVGGHNLYPNLDEEAGKELVRAAIENGVNFIDTAFLYGPGRSEELVGEAIKETGKRDELIVATKGSVKFVGQEMQQDNTPAFLKQEVENSLKRLQTDYIDLFYIHYPDNVTPGYEAVGALKELKDQGKIRAIGLSNFSIDQLKEANRDGYVDVYQGEYNLINRSAEKELLPYTAENNITFIPFFPLASGLLAGKYNKDMTFNDLRSNMPHLKGEAFAQNLEKVERIREIAHAKNVDVAHVVLAWYLTRNSLDAVIPGAKRAEQVLDNLKTLDVQLTAEEIQAIDRTFQ</sequence>
<dbReference type="InterPro" id="IPR036812">
    <property type="entry name" value="NAD(P)_OxRdtase_dom_sf"/>
</dbReference>
<protein>
    <submittedName>
        <fullName evidence="3">Oxidoreductase</fullName>
    </submittedName>
</protein>
<dbReference type="PROSITE" id="PS00062">
    <property type="entry name" value="ALDOKETO_REDUCTASE_2"/>
    <property type="match status" value="1"/>
</dbReference>
<proteinExistence type="predicted"/>
<organism evidence="3 4">
    <name type="scientific">Virgibacillus indicus</name>
    <dbReference type="NCBI Taxonomy" id="2024554"/>
    <lineage>
        <taxon>Bacteria</taxon>
        <taxon>Bacillati</taxon>
        <taxon>Bacillota</taxon>
        <taxon>Bacilli</taxon>
        <taxon>Bacillales</taxon>
        <taxon>Bacillaceae</taxon>
        <taxon>Virgibacillus</taxon>
    </lineage>
</organism>
<dbReference type="PRINTS" id="PR00069">
    <property type="entry name" value="ALDKETRDTASE"/>
</dbReference>
<dbReference type="GO" id="GO:0016491">
    <property type="term" value="F:oxidoreductase activity"/>
    <property type="evidence" value="ECO:0007669"/>
    <property type="project" value="UniProtKB-KW"/>
</dbReference>
<evidence type="ECO:0000313" key="3">
    <source>
        <dbReference type="EMBL" id="OZU90629.1"/>
    </source>
</evidence>
<dbReference type="FunFam" id="3.20.20.100:FF:000004">
    <property type="entry name" value="Oxidoreductase, aldo/keto reductase"/>
    <property type="match status" value="1"/>
</dbReference>
<dbReference type="SUPFAM" id="SSF51430">
    <property type="entry name" value="NAD(P)-linked oxidoreductase"/>
    <property type="match status" value="1"/>
</dbReference>
<name>A0A265NGL4_9BACI</name>
<dbReference type="Pfam" id="PF00248">
    <property type="entry name" value="Aldo_ket_red"/>
    <property type="match status" value="1"/>
</dbReference>
<dbReference type="PANTHER" id="PTHR43364:SF4">
    <property type="entry name" value="NAD(P)-LINKED OXIDOREDUCTASE SUPERFAMILY PROTEIN"/>
    <property type="match status" value="1"/>
</dbReference>
<reference evidence="3 4" key="1">
    <citation type="submission" date="2017-08" db="EMBL/GenBank/DDBJ databases">
        <title>Virgibacillus indicus sp. nov. and Virgibacillus profoundi sp. nov, two moderately halophilic bacteria isolated from marine sediment by using the Microfluidic Streak Plate.</title>
        <authorList>
            <person name="Xu B."/>
            <person name="Hu B."/>
            <person name="Wang J."/>
            <person name="Zhu Y."/>
            <person name="Huang L."/>
            <person name="Du W."/>
            <person name="Huang Y."/>
        </authorList>
    </citation>
    <scope>NUCLEOTIDE SEQUENCE [LARGE SCALE GENOMIC DNA]</scope>
    <source>
        <strain evidence="3 4">IO3-P2-C2</strain>
    </source>
</reference>
<dbReference type="CDD" id="cd19083">
    <property type="entry name" value="AKR_AKR11A1_11D1"/>
    <property type="match status" value="1"/>
</dbReference>
<dbReference type="EMBL" id="NPMS01000001">
    <property type="protein sequence ID" value="OZU90629.1"/>
    <property type="molecule type" value="Genomic_DNA"/>
</dbReference>
<dbReference type="InterPro" id="IPR020471">
    <property type="entry name" value="AKR"/>
</dbReference>
<dbReference type="OrthoDB" id="9773828at2"/>
<evidence type="ECO:0000313" key="4">
    <source>
        <dbReference type="Proteomes" id="UP000216498"/>
    </source>
</evidence>
<dbReference type="InterPro" id="IPR018170">
    <property type="entry name" value="Aldo/ket_reductase_CS"/>
</dbReference>
<gene>
    <name evidence="3" type="ORF">CIL03_05690</name>
</gene>
<dbReference type="Proteomes" id="UP000216498">
    <property type="component" value="Unassembled WGS sequence"/>
</dbReference>
<keyword evidence="4" id="KW-1185">Reference proteome</keyword>
<evidence type="ECO:0000259" key="2">
    <source>
        <dbReference type="Pfam" id="PF00248"/>
    </source>
</evidence>
<dbReference type="InterPro" id="IPR050523">
    <property type="entry name" value="AKR_Detox_Biosynth"/>
</dbReference>
<dbReference type="AlphaFoldDB" id="A0A265NGL4"/>
<evidence type="ECO:0000256" key="1">
    <source>
        <dbReference type="ARBA" id="ARBA00023002"/>
    </source>
</evidence>
<feature type="domain" description="NADP-dependent oxidoreductase" evidence="2">
    <location>
        <begin position="16"/>
        <end position="307"/>
    </location>
</feature>
<dbReference type="RefSeq" id="WP_094884359.1">
    <property type="nucleotide sequence ID" value="NZ_NPMS01000001.1"/>
</dbReference>
<dbReference type="PANTHER" id="PTHR43364">
    <property type="entry name" value="NADH-SPECIFIC METHYLGLYOXAL REDUCTASE-RELATED"/>
    <property type="match status" value="1"/>
</dbReference>
<dbReference type="Gene3D" id="3.20.20.100">
    <property type="entry name" value="NADP-dependent oxidoreductase domain"/>
    <property type="match status" value="1"/>
</dbReference>